<dbReference type="NCBIfam" id="TIGR04085">
    <property type="entry name" value="rSAM_more_4Fe4S"/>
    <property type="match status" value="1"/>
</dbReference>
<dbReference type="InterPro" id="IPR023885">
    <property type="entry name" value="4Fe4S-binding_SPASM_dom"/>
</dbReference>
<dbReference type="GO" id="GO:0051536">
    <property type="term" value="F:iron-sulfur cluster binding"/>
    <property type="evidence" value="ECO:0007669"/>
    <property type="project" value="UniProtKB-KW"/>
</dbReference>
<comment type="cofactor">
    <cofactor evidence="1">
        <name>[4Fe-4S] cluster</name>
        <dbReference type="ChEBI" id="CHEBI:49883"/>
    </cofactor>
</comment>
<dbReference type="InterPro" id="IPR058240">
    <property type="entry name" value="rSAM_sf"/>
</dbReference>
<evidence type="ECO:0000313" key="9">
    <source>
        <dbReference type="Proteomes" id="UP000093069"/>
    </source>
</evidence>
<dbReference type="GeneID" id="33322754"/>
<dbReference type="GO" id="GO:0016491">
    <property type="term" value="F:oxidoreductase activity"/>
    <property type="evidence" value="ECO:0007669"/>
    <property type="project" value="InterPro"/>
</dbReference>
<evidence type="ECO:0000259" key="6">
    <source>
        <dbReference type="PROSITE" id="PS51918"/>
    </source>
</evidence>
<evidence type="ECO:0000313" key="7">
    <source>
        <dbReference type="EMBL" id="ASJ17229.1"/>
    </source>
</evidence>
<dbReference type="PANTHER" id="PTHR43273:SF8">
    <property type="entry name" value="RADICAL SAM DOMAIN PROTEIN"/>
    <property type="match status" value="1"/>
</dbReference>
<dbReference type="SFLD" id="SFLDG01067">
    <property type="entry name" value="SPASM/twitch_domain_containing"/>
    <property type="match status" value="1"/>
</dbReference>
<keyword evidence="3" id="KW-0479">Metal-binding</keyword>
<dbReference type="SUPFAM" id="SSF102114">
    <property type="entry name" value="Radical SAM enzymes"/>
    <property type="match status" value="1"/>
</dbReference>
<dbReference type="EMBL" id="CP015193">
    <property type="protein sequence ID" value="ASJ17229.1"/>
    <property type="molecule type" value="Genomic_DNA"/>
</dbReference>
<dbReference type="AlphaFoldDB" id="A0A160VTK6"/>
<evidence type="ECO:0000256" key="5">
    <source>
        <dbReference type="ARBA" id="ARBA00023014"/>
    </source>
</evidence>
<reference evidence="9" key="2">
    <citation type="submission" date="2016-01" db="EMBL/GenBank/DDBJ databases">
        <authorList>
            <person name="Vorgias C.E."/>
        </authorList>
    </citation>
    <scope>NUCLEOTIDE SEQUENCE [LARGE SCALE GENOMIC DNA]</scope>
</reference>
<sequence>MEPIKILDIIALRTEINNIKKYFIIHDSSGYILEIDEGIYDILKKLKEEKNNKLTEEEKIKLNELFRYINELPPLQLTDDIELPLYILGGSLNISQACNFSCIYCYADRGLYGNYKPKLMNFEIAKKSVDLLLQKSNKVTIITFFGGEPLLNFETIKEVVKYAKRRANILNKDVVFTITTNGYLLTPEIADFLLENNFDINISLDGYRELHNKNRPLADGSPTYDVVASNIKYTLKRAKELGRFRGISIKATLMPDQVKEAYRVYKHIKKEFNPPIIAIGFATLSNGAMSKKHVDMYLKELRKIAIDEVRTFGELNRILFGDFVLQLTDIYSGKIKAQHCGAGFGSIAIDVEGDIYPCQRFVSFKNFKLGNVDSFSLKDLLKFEGQKYTPFNHEPCKSCWLKFYCHNFCYYDNIIYTGKITIPQTLSCYYAKEKFKIGLWLYSKLYDEYSDKFEEYLQKRTDISRVSRTQVVLSRTLSKTR</sequence>
<evidence type="ECO:0000256" key="1">
    <source>
        <dbReference type="ARBA" id="ARBA00001966"/>
    </source>
</evidence>
<reference evidence="8" key="1">
    <citation type="submission" date="2016-01" db="EMBL/GenBank/DDBJ databases">
        <authorList>
            <person name="Oliw E.H."/>
        </authorList>
    </citation>
    <scope>NUCLEOTIDE SEQUENCE</scope>
    <source>
        <strain evidence="8">1</strain>
    </source>
</reference>
<keyword evidence="2" id="KW-0949">S-adenosyl-L-methionine</keyword>
<protein>
    <submittedName>
        <fullName evidence="8">Arylsulfatase regulator (Fe-S oxidoreductase)</fullName>
    </submittedName>
</protein>
<keyword evidence="5" id="KW-0411">Iron-sulfur</keyword>
<name>A0A160VTK6_9EURY</name>
<dbReference type="Gene3D" id="3.20.20.70">
    <property type="entry name" value="Aldolase class I"/>
    <property type="match status" value="1"/>
</dbReference>
<feature type="domain" description="Radical SAM core" evidence="6">
    <location>
        <begin position="84"/>
        <end position="319"/>
    </location>
</feature>
<accession>A0A160VTK6</accession>
<keyword evidence="10" id="KW-1185">Reference proteome</keyword>
<dbReference type="SMART" id="SM00729">
    <property type="entry name" value="Elp3"/>
    <property type="match status" value="1"/>
</dbReference>
<dbReference type="Pfam" id="PF04055">
    <property type="entry name" value="Radical_SAM"/>
    <property type="match status" value="1"/>
</dbReference>
<dbReference type="STRING" id="54262.CHITON_1067"/>
<evidence type="ECO:0000256" key="4">
    <source>
        <dbReference type="ARBA" id="ARBA00023004"/>
    </source>
</evidence>
<evidence type="ECO:0000256" key="3">
    <source>
        <dbReference type="ARBA" id="ARBA00022723"/>
    </source>
</evidence>
<dbReference type="SFLD" id="SFLDS00029">
    <property type="entry name" value="Radical_SAM"/>
    <property type="match status" value="1"/>
</dbReference>
<dbReference type="CDD" id="cd01335">
    <property type="entry name" value="Radical_SAM"/>
    <property type="match status" value="1"/>
</dbReference>
<evidence type="ECO:0000256" key="2">
    <source>
        <dbReference type="ARBA" id="ARBA00022691"/>
    </source>
</evidence>
<dbReference type="PROSITE" id="PS51918">
    <property type="entry name" value="RADICAL_SAM"/>
    <property type="match status" value="1"/>
</dbReference>
<dbReference type="Proteomes" id="UP000093069">
    <property type="component" value="Chromosome I"/>
</dbReference>
<dbReference type="SFLD" id="SFLDG01386">
    <property type="entry name" value="main_SPASM_domain-containing"/>
    <property type="match status" value="1"/>
</dbReference>
<dbReference type="InterPro" id="IPR023867">
    <property type="entry name" value="Sulphatase_maturase_rSAM"/>
</dbReference>
<organism evidence="8 9">
    <name type="scientific">Thermococcus chitonophagus</name>
    <dbReference type="NCBI Taxonomy" id="54262"/>
    <lineage>
        <taxon>Archaea</taxon>
        <taxon>Methanobacteriati</taxon>
        <taxon>Methanobacteriota</taxon>
        <taxon>Thermococci</taxon>
        <taxon>Thermococcales</taxon>
        <taxon>Thermococcaceae</taxon>
        <taxon>Thermococcus</taxon>
    </lineage>
</organism>
<evidence type="ECO:0000313" key="8">
    <source>
        <dbReference type="EMBL" id="CUX77846.1"/>
    </source>
</evidence>
<dbReference type="Pfam" id="PF13186">
    <property type="entry name" value="SPASM"/>
    <property type="match status" value="1"/>
</dbReference>
<dbReference type="OrthoDB" id="30736at2157"/>
<dbReference type="KEGG" id="tch:CHITON_1067"/>
<dbReference type="SFLD" id="SFLDG01384">
    <property type="entry name" value="thioether_bond_formation_requi"/>
    <property type="match status" value="1"/>
</dbReference>
<keyword evidence="4" id="KW-0408">Iron</keyword>
<dbReference type="InterPro" id="IPR013785">
    <property type="entry name" value="Aldolase_TIM"/>
</dbReference>
<dbReference type="GO" id="GO:0046872">
    <property type="term" value="F:metal ion binding"/>
    <property type="evidence" value="ECO:0007669"/>
    <property type="project" value="UniProtKB-KW"/>
</dbReference>
<evidence type="ECO:0000313" key="10">
    <source>
        <dbReference type="Proteomes" id="UP000250189"/>
    </source>
</evidence>
<dbReference type="PANTHER" id="PTHR43273">
    <property type="entry name" value="ANAEROBIC SULFATASE-MATURATING ENZYME HOMOLOG ASLB-RELATED"/>
    <property type="match status" value="1"/>
</dbReference>
<dbReference type="InterPro" id="IPR007197">
    <property type="entry name" value="rSAM"/>
</dbReference>
<proteinExistence type="predicted"/>
<dbReference type="Proteomes" id="UP000250189">
    <property type="component" value="Chromosome"/>
</dbReference>
<dbReference type="RefSeq" id="WP_068577457.1">
    <property type="nucleotide sequence ID" value="NZ_CP015193.1"/>
</dbReference>
<dbReference type="EMBL" id="LN999010">
    <property type="protein sequence ID" value="CUX77846.1"/>
    <property type="molecule type" value="Genomic_DNA"/>
</dbReference>
<gene>
    <name evidence="7" type="ORF">A3L04_09195</name>
    <name evidence="8" type="ORF">CHITON_1067</name>
</gene>
<dbReference type="InterPro" id="IPR006638">
    <property type="entry name" value="Elp3/MiaA/NifB-like_rSAM"/>
</dbReference>
<reference evidence="7 10" key="3">
    <citation type="submission" date="2016-04" db="EMBL/GenBank/DDBJ databases">
        <title>Complete genome sequence of Thermococcus chitonophagus type strain GC74.</title>
        <authorList>
            <person name="Oger P.M."/>
        </authorList>
    </citation>
    <scope>NUCLEOTIDE SEQUENCE [LARGE SCALE GENOMIC DNA]</scope>
    <source>
        <strain evidence="7 10">GC74</strain>
    </source>
</reference>